<evidence type="ECO:0000313" key="2">
    <source>
        <dbReference type="EMBL" id="MFD0962643.1"/>
    </source>
</evidence>
<feature type="transmembrane region" description="Helical" evidence="1">
    <location>
        <begin position="95"/>
        <end position="120"/>
    </location>
</feature>
<dbReference type="Proteomes" id="UP001596997">
    <property type="component" value="Unassembled WGS sequence"/>
</dbReference>
<comment type="caution">
    <text evidence="2">The sequence shown here is derived from an EMBL/GenBank/DDBJ whole genome shotgun (WGS) entry which is preliminary data.</text>
</comment>
<dbReference type="EMBL" id="JBHTJM010000002">
    <property type="protein sequence ID" value="MFD0962643.1"/>
    <property type="molecule type" value="Genomic_DNA"/>
</dbReference>
<keyword evidence="3" id="KW-1185">Reference proteome</keyword>
<name>A0ABW3HYK1_9FLAO</name>
<reference evidence="3" key="1">
    <citation type="journal article" date="2019" name="Int. J. Syst. Evol. Microbiol.">
        <title>The Global Catalogue of Microorganisms (GCM) 10K type strain sequencing project: providing services to taxonomists for standard genome sequencing and annotation.</title>
        <authorList>
            <consortium name="The Broad Institute Genomics Platform"/>
            <consortium name="The Broad Institute Genome Sequencing Center for Infectious Disease"/>
            <person name="Wu L."/>
            <person name="Ma J."/>
        </authorList>
    </citation>
    <scope>NUCLEOTIDE SEQUENCE [LARGE SCALE GENOMIC DNA]</scope>
    <source>
        <strain evidence="3">CCUG 62114</strain>
    </source>
</reference>
<accession>A0ABW3HYK1</accession>
<keyword evidence="1" id="KW-0812">Transmembrane</keyword>
<gene>
    <name evidence="2" type="ORF">ACFQ1O_01340</name>
</gene>
<evidence type="ECO:0000313" key="3">
    <source>
        <dbReference type="Proteomes" id="UP001596997"/>
    </source>
</evidence>
<feature type="transmembrane region" description="Helical" evidence="1">
    <location>
        <begin position="12"/>
        <end position="29"/>
    </location>
</feature>
<protein>
    <recommendedName>
        <fullName evidence="4">DUF1449 domain-containing protein</fullName>
    </recommendedName>
</protein>
<keyword evidence="1" id="KW-1133">Transmembrane helix</keyword>
<evidence type="ECO:0000256" key="1">
    <source>
        <dbReference type="SAM" id="Phobius"/>
    </source>
</evidence>
<sequence>MNGLTDIFFSSVNMPLTILLIILFLYWILTMMSGLDFDLDFDVEVDVDIDTDIDIDTDTALDSGNVSFDDFANAEVKKEDILPNRKRDLKWWQIVLVYFNFVELPFMFTFTFWILCWWFLTVFFTNFTHSYDNSFGFIIFFIAIIPSLILTKILTSPFKRFFKNFSKKGEESLDLLGRRGVLISNLSGDKLGSMKLIVDSSPINVYCKSLNGEKINSGQEVLIIKESSDKKYYFIQSYKN</sequence>
<evidence type="ECO:0008006" key="4">
    <source>
        <dbReference type="Google" id="ProtNLM"/>
    </source>
</evidence>
<dbReference type="RefSeq" id="WP_377712522.1">
    <property type="nucleotide sequence ID" value="NZ_JBHTJM010000002.1"/>
</dbReference>
<keyword evidence="1" id="KW-0472">Membrane</keyword>
<feature type="transmembrane region" description="Helical" evidence="1">
    <location>
        <begin position="135"/>
        <end position="154"/>
    </location>
</feature>
<organism evidence="2 3">
    <name type="scientific">Pseudofulvibacter geojedonensis</name>
    <dbReference type="NCBI Taxonomy" id="1123758"/>
    <lineage>
        <taxon>Bacteria</taxon>
        <taxon>Pseudomonadati</taxon>
        <taxon>Bacteroidota</taxon>
        <taxon>Flavobacteriia</taxon>
        <taxon>Flavobacteriales</taxon>
        <taxon>Flavobacteriaceae</taxon>
        <taxon>Pseudofulvibacter</taxon>
    </lineage>
</organism>
<proteinExistence type="predicted"/>